<reference evidence="2 3" key="1">
    <citation type="submission" date="2018-03" db="EMBL/GenBank/DDBJ databases">
        <title>Genome sequencing of Ottowia sp.</title>
        <authorList>
            <person name="Kim S.-J."/>
            <person name="Heo J."/>
            <person name="Kwon S.-W."/>
        </authorList>
    </citation>
    <scope>NUCLEOTIDE SEQUENCE [LARGE SCALE GENOMIC DNA]</scope>
    <source>
        <strain evidence="2 3">KADR8-3</strain>
    </source>
</reference>
<dbReference type="AlphaFoldDB" id="A0A2S0MDK1"/>
<name>A0A2S0MDK1_9BURK</name>
<dbReference type="RefSeq" id="WP_106702504.1">
    <property type="nucleotide sequence ID" value="NZ_CP027666.1"/>
</dbReference>
<dbReference type="KEGG" id="otk:C6570_06555"/>
<evidence type="ECO:0008006" key="4">
    <source>
        <dbReference type="Google" id="ProtNLM"/>
    </source>
</evidence>
<keyword evidence="1" id="KW-0732">Signal</keyword>
<protein>
    <recommendedName>
        <fullName evidence="4">DUF995 domain-containing protein</fullName>
    </recommendedName>
</protein>
<dbReference type="Proteomes" id="UP000239709">
    <property type="component" value="Chromosome"/>
</dbReference>
<dbReference type="OrthoDB" id="8909822at2"/>
<feature type="chain" id="PRO_5015428566" description="DUF995 domain-containing protein" evidence="1">
    <location>
        <begin position="21"/>
        <end position="122"/>
    </location>
</feature>
<keyword evidence="3" id="KW-1185">Reference proteome</keyword>
<sequence length="122" mass="13397">MNKMVLAASLLLAMGGGAKAQQTESFPEGAEPLTAEALRSALAGKTFTVQSATGSSWLLDYRDNGDFFIHAGRFNNHGTWRTEESRLCQNSIKITNCNEMRLKDGLLHMLRSNGEVVVLKPR</sequence>
<feature type="signal peptide" evidence="1">
    <location>
        <begin position="1"/>
        <end position="20"/>
    </location>
</feature>
<evidence type="ECO:0000256" key="1">
    <source>
        <dbReference type="SAM" id="SignalP"/>
    </source>
</evidence>
<accession>A0A2S0MDK1</accession>
<dbReference type="EMBL" id="CP027666">
    <property type="protein sequence ID" value="AVO33948.1"/>
    <property type="molecule type" value="Genomic_DNA"/>
</dbReference>
<organism evidence="2 3">
    <name type="scientific">Ottowia oryzae</name>
    <dbReference type="NCBI Taxonomy" id="2109914"/>
    <lineage>
        <taxon>Bacteria</taxon>
        <taxon>Pseudomonadati</taxon>
        <taxon>Pseudomonadota</taxon>
        <taxon>Betaproteobacteria</taxon>
        <taxon>Burkholderiales</taxon>
        <taxon>Comamonadaceae</taxon>
        <taxon>Ottowia</taxon>
    </lineage>
</organism>
<evidence type="ECO:0000313" key="3">
    <source>
        <dbReference type="Proteomes" id="UP000239709"/>
    </source>
</evidence>
<evidence type="ECO:0000313" key="2">
    <source>
        <dbReference type="EMBL" id="AVO33948.1"/>
    </source>
</evidence>
<gene>
    <name evidence="2" type="ORF">C6570_06555</name>
</gene>
<proteinExistence type="predicted"/>